<sequence length="620" mass="70314">MLSLTSARIEFQWGKREEALTHGKRAHEVSQWRWGSRHPLTLKCASFHALLLAFNSRSNEGLDLGILTWKTMEQERELGRHHPDTIEALGHLTQIYSKALKARCLLAEIYLTLGKYASAEREVRKALESSQKLYRKTDPERFRYKSILALAMYHSGKLDRAYRTTCSILASDWDIGLACGTKAIHHIEWYLFSSPESDGETDNIDQPRLDAAIEIIGNELERELIHPSLYMALLVIALVGKQRADTNGAVNARRIIHMRRPRIMIGSPLLALSYEVSLLRVSKPDDDGDYDMGLVHTLKQIQYELWDTWSNANSITASARRELIIAQFHLGEWTDPELHPGSVSGTDPHDFWNEILPDLPENLEKKSMSIIQMVSEEILMIHEARLGYCHPETMESLIWLFTLRALLLLPESLPELLNTGLERLHDEDARKERLAQSLRFEHRLATVILHTTLVDMIPDFALRALEMLRSICDTIAQLPEKDTEEGHSALLRGDLADLEEMTKADVALALQAVEPTQRPVANELRKQVEVEEDRGAYGAGAAFQEEQCRILGLLNGADHRATLEAQLKLAELKLRVKSPAQTEEAVRILSKMRDTPAVYLDAELGKRVDEAYGKVVSKRD</sequence>
<dbReference type="Proteomes" id="UP001390339">
    <property type="component" value="Unassembled WGS sequence"/>
</dbReference>
<gene>
    <name evidence="1" type="ORF">PGQ11_002535</name>
</gene>
<evidence type="ECO:0000313" key="1">
    <source>
        <dbReference type="EMBL" id="KAK8877589.1"/>
    </source>
</evidence>
<dbReference type="SUPFAM" id="SSF48452">
    <property type="entry name" value="TPR-like"/>
    <property type="match status" value="1"/>
</dbReference>
<reference evidence="1 2" key="1">
    <citation type="journal article" date="2024" name="IMA Fungus">
        <title>Apiospora arundinis, a panoply of carbohydrate-active enzymes and secondary metabolites.</title>
        <authorList>
            <person name="Sorensen T."/>
            <person name="Petersen C."/>
            <person name="Muurmann A.T."/>
            <person name="Christiansen J.V."/>
            <person name="Brundto M.L."/>
            <person name="Overgaard C.K."/>
            <person name="Boysen A.T."/>
            <person name="Wollenberg R.D."/>
            <person name="Larsen T.O."/>
            <person name="Sorensen J.L."/>
            <person name="Nielsen K.L."/>
            <person name="Sondergaard T.E."/>
        </authorList>
    </citation>
    <scope>NUCLEOTIDE SEQUENCE [LARGE SCALE GENOMIC DNA]</scope>
    <source>
        <strain evidence="1 2">AAU 773</strain>
    </source>
</reference>
<evidence type="ECO:0000313" key="2">
    <source>
        <dbReference type="Proteomes" id="UP001390339"/>
    </source>
</evidence>
<accession>A0ABR2JIS1</accession>
<comment type="caution">
    <text evidence="1">The sequence shown here is derived from an EMBL/GenBank/DDBJ whole genome shotgun (WGS) entry which is preliminary data.</text>
</comment>
<dbReference type="EMBL" id="JAPCWZ010000002">
    <property type="protein sequence ID" value="KAK8877589.1"/>
    <property type="molecule type" value="Genomic_DNA"/>
</dbReference>
<keyword evidence="2" id="KW-1185">Reference proteome</keyword>
<name>A0ABR2JIS1_9PEZI</name>
<dbReference type="Gene3D" id="1.25.40.10">
    <property type="entry name" value="Tetratricopeptide repeat domain"/>
    <property type="match status" value="1"/>
</dbReference>
<protein>
    <submittedName>
        <fullName evidence="1">Uncharacterized protein</fullName>
    </submittedName>
</protein>
<dbReference type="InterPro" id="IPR011990">
    <property type="entry name" value="TPR-like_helical_dom_sf"/>
</dbReference>
<proteinExistence type="predicted"/>
<organism evidence="1 2">
    <name type="scientific">Apiospora arundinis</name>
    <dbReference type="NCBI Taxonomy" id="335852"/>
    <lineage>
        <taxon>Eukaryota</taxon>
        <taxon>Fungi</taxon>
        <taxon>Dikarya</taxon>
        <taxon>Ascomycota</taxon>
        <taxon>Pezizomycotina</taxon>
        <taxon>Sordariomycetes</taxon>
        <taxon>Xylariomycetidae</taxon>
        <taxon>Amphisphaeriales</taxon>
        <taxon>Apiosporaceae</taxon>
        <taxon>Apiospora</taxon>
    </lineage>
</organism>